<comment type="caution">
    <text evidence="1">The sequence shown here is derived from an EMBL/GenBank/DDBJ whole genome shotgun (WGS) entry which is preliminary data.</text>
</comment>
<gene>
    <name evidence="1" type="ORF">BamIOP4010DRAFT_0410</name>
</gene>
<sequence>MATDAYRFVGQYVVSESLTAPLDCAPYARNSNFTSGQISRVLELKRC</sequence>
<dbReference type="EMBL" id="ABLC01000003">
    <property type="protein sequence ID" value="EDT06108.1"/>
    <property type="molecule type" value="Genomic_DNA"/>
</dbReference>
<organism evidence="1 2">
    <name type="scientific">Burkholderia ambifaria IOP40-10</name>
    <dbReference type="NCBI Taxonomy" id="396596"/>
    <lineage>
        <taxon>Bacteria</taxon>
        <taxon>Pseudomonadati</taxon>
        <taxon>Pseudomonadota</taxon>
        <taxon>Betaproteobacteria</taxon>
        <taxon>Burkholderiales</taxon>
        <taxon>Burkholderiaceae</taxon>
        <taxon>Burkholderia</taxon>
        <taxon>Burkholderia cepacia complex</taxon>
    </lineage>
</organism>
<dbReference type="AlphaFoldDB" id="B1F8Q1"/>
<name>B1F8Q1_9BURK</name>
<reference evidence="1 2" key="1">
    <citation type="submission" date="2008-03" db="EMBL/GenBank/DDBJ databases">
        <title>Sequencing of the draft genome and assembly of Burkholderia ambifaria IOP40-10.</title>
        <authorList>
            <consortium name="US DOE Joint Genome Institute (JGI-PGF)"/>
            <person name="Copeland A."/>
            <person name="Lucas S."/>
            <person name="Lapidus A."/>
            <person name="Glavina del Rio T."/>
            <person name="Dalin E."/>
            <person name="Tice H."/>
            <person name="Bruce D."/>
            <person name="Goodwin L."/>
            <person name="Pitluck S."/>
            <person name="Larimer F."/>
            <person name="Land M.L."/>
            <person name="Hauser L."/>
            <person name="Tiedje J."/>
            <person name="Richardson P."/>
        </authorList>
    </citation>
    <scope>NUCLEOTIDE SEQUENCE [LARGE SCALE GENOMIC DNA]</scope>
    <source>
        <strain evidence="1 2">IOP40-10</strain>
    </source>
</reference>
<dbReference type="Proteomes" id="UP000005463">
    <property type="component" value="Unassembled WGS sequence"/>
</dbReference>
<evidence type="ECO:0000313" key="1">
    <source>
        <dbReference type="EMBL" id="EDT06108.1"/>
    </source>
</evidence>
<evidence type="ECO:0000313" key="2">
    <source>
        <dbReference type="Proteomes" id="UP000005463"/>
    </source>
</evidence>
<accession>B1F8Q1</accession>
<proteinExistence type="predicted"/>
<protein>
    <submittedName>
        <fullName evidence="1">Uncharacterized protein</fullName>
    </submittedName>
</protein>
<dbReference type="PATRIC" id="fig|396596.7.peg.7656"/>